<sequence length="77" mass="8713">MMKKLLVSTLIFAVVLLGYGVYHDNQMKKRQEMDQLIQDAHQSLKTVEANPNNMVLEPLETEKISSAGPLHVKSSQF</sequence>
<dbReference type="EMBL" id="FMYO01000001">
    <property type="protein sequence ID" value="SDB86347.1"/>
    <property type="molecule type" value="Genomic_DNA"/>
</dbReference>
<reference evidence="2" key="1">
    <citation type="submission" date="2016-09" db="EMBL/GenBank/DDBJ databases">
        <authorList>
            <person name="Varghese N."/>
            <person name="Submissions S."/>
        </authorList>
    </citation>
    <scope>NUCLEOTIDE SEQUENCE [LARGE SCALE GENOMIC DNA]</scope>
    <source>
        <strain evidence="2">ANC 4667</strain>
    </source>
</reference>
<evidence type="ECO:0000313" key="2">
    <source>
        <dbReference type="Proteomes" id="UP000243468"/>
    </source>
</evidence>
<keyword evidence="2" id="KW-1185">Reference proteome</keyword>
<gene>
    <name evidence="1" type="ORF">SAMN05421732_101432</name>
</gene>
<name>A0A1G6GWE2_9GAMM</name>
<dbReference type="OrthoDB" id="6694810at2"/>
<dbReference type="AlphaFoldDB" id="A0A1G6GWE2"/>
<proteinExistence type="predicted"/>
<accession>A0A1G6GWE2</accession>
<protein>
    <submittedName>
        <fullName evidence="1">Uncharacterized protein</fullName>
    </submittedName>
</protein>
<evidence type="ECO:0000313" key="1">
    <source>
        <dbReference type="EMBL" id="SDB86347.1"/>
    </source>
</evidence>
<dbReference type="Proteomes" id="UP000243468">
    <property type="component" value="Unassembled WGS sequence"/>
</dbReference>
<dbReference type="RefSeq" id="WP_092818499.1">
    <property type="nucleotide sequence ID" value="NZ_BAABKJ010000006.1"/>
</dbReference>
<organism evidence="1 2">
    <name type="scientific">Acinetobacter kookii</name>
    <dbReference type="NCBI Taxonomy" id="1226327"/>
    <lineage>
        <taxon>Bacteria</taxon>
        <taxon>Pseudomonadati</taxon>
        <taxon>Pseudomonadota</taxon>
        <taxon>Gammaproteobacteria</taxon>
        <taxon>Moraxellales</taxon>
        <taxon>Moraxellaceae</taxon>
        <taxon>Acinetobacter</taxon>
    </lineage>
</organism>